<proteinExistence type="predicted"/>
<evidence type="ECO:0000256" key="2">
    <source>
        <dbReference type="SAM" id="Phobius"/>
    </source>
</evidence>
<evidence type="ECO:0000256" key="1">
    <source>
        <dbReference type="SAM" id="MobiDB-lite"/>
    </source>
</evidence>
<evidence type="ECO:0000313" key="3">
    <source>
        <dbReference type="EMBL" id="CAK0824630.1"/>
    </source>
</evidence>
<dbReference type="EMBL" id="CAUYUJ010008680">
    <property type="protein sequence ID" value="CAK0824630.1"/>
    <property type="molecule type" value="Genomic_DNA"/>
</dbReference>
<gene>
    <name evidence="3" type="ORF">PCOR1329_LOCUS25002</name>
</gene>
<feature type="region of interest" description="Disordered" evidence="1">
    <location>
        <begin position="232"/>
        <end position="261"/>
    </location>
</feature>
<feature type="transmembrane region" description="Helical" evidence="2">
    <location>
        <begin position="205"/>
        <end position="224"/>
    </location>
</feature>
<keyword evidence="2" id="KW-0812">Transmembrane</keyword>
<organism evidence="3 4">
    <name type="scientific">Prorocentrum cordatum</name>
    <dbReference type="NCBI Taxonomy" id="2364126"/>
    <lineage>
        <taxon>Eukaryota</taxon>
        <taxon>Sar</taxon>
        <taxon>Alveolata</taxon>
        <taxon>Dinophyceae</taxon>
        <taxon>Prorocentrales</taxon>
        <taxon>Prorocentraceae</taxon>
        <taxon>Prorocentrum</taxon>
    </lineage>
</organism>
<keyword evidence="4" id="KW-1185">Reference proteome</keyword>
<protein>
    <recommendedName>
        <fullName evidence="5">SH3 domain-containing protein</fullName>
    </recommendedName>
</protein>
<keyword evidence="2" id="KW-0472">Membrane</keyword>
<reference evidence="3" key="1">
    <citation type="submission" date="2023-10" db="EMBL/GenBank/DDBJ databases">
        <authorList>
            <person name="Chen Y."/>
            <person name="Shah S."/>
            <person name="Dougan E. K."/>
            <person name="Thang M."/>
            <person name="Chan C."/>
        </authorList>
    </citation>
    <scope>NUCLEOTIDE SEQUENCE [LARGE SCALE GENOMIC DNA]</scope>
</reference>
<name>A0ABN9S1A9_9DINO</name>
<feature type="region of interest" description="Disordered" evidence="1">
    <location>
        <begin position="99"/>
        <end position="120"/>
    </location>
</feature>
<sequence>MTVDCSGPVKEVVNVLGALRDDDGFHSALQDPEVRRAVDHWLGGHRLPPEECEDWASEPRIMSVFAKLRQLQSYCQRAGTKVPLQAVLSRTTSFVLADGQRVGGDEPARGGAEPEPAPPEPVDLRCVHADGVAYRRTPHFEDRDTSRLGPQVGDLVSVEERRGDWARTARGWVPLRHEGKILFREPQESDLWDLDRPPVNWKRNLAMQFLVMVAVIFFSHFWGLEGGQVDQRGQGLVPPQPDVVADPAGASAPAGHAMADL</sequence>
<evidence type="ECO:0000313" key="4">
    <source>
        <dbReference type="Proteomes" id="UP001189429"/>
    </source>
</evidence>
<accession>A0ABN9S1A9</accession>
<keyword evidence="2" id="KW-1133">Transmembrane helix</keyword>
<dbReference type="Proteomes" id="UP001189429">
    <property type="component" value="Unassembled WGS sequence"/>
</dbReference>
<evidence type="ECO:0008006" key="5">
    <source>
        <dbReference type="Google" id="ProtNLM"/>
    </source>
</evidence>
<comment type="caution">
    <text evidence="3">The sequence shown here is derived from an EMBL/GenBank/DDBJ whole genome shotgun (WGS) entry which is preliminary data.</text>
</comment>
<feature type="compositionally biased region" description="Low complexity" evidence="1">
    <location>
        <begin position="242"/>
        <end position="261"/>
    </location>
</feature>